<keyword evidence="2" id="KW-0677">Repeat</keyword>
<feature type="repeat" description="TPR" evidence="4">
    <location>
        <begin position="169"/>
        <end position="202"/>
    </location>
</feature>
<dbReference type="Proteomes" id="UP001377567">
    <property type="component" value="Unassembled WGS sequence"/>
</dbReference>
<dbReference type="SMART" id="SM00028">
    <property type="entry name" value="TPR"/>
    <property type="match status" value="3"/>
</dbReference>
<dbReference type="Pfam" id="PF13432">
    <property type="entry name" value="TPR_16"/>
    <property type="match status" value="1"/>
</dbReference>
<evidence type="ECO:0000259" key="6">
    <source>
        <dbReference type="Pfam" id="PF16546"/>
    </source>
</evidence>
<name>A0AAV5S045_MAUHU</name>
<gene>
    <name evidence="7" type="ORF">DAKH74_027200</name>
</gene>
<evidence type="ECO:0000256" key="3">
    <source>
        <dbReference type="ARBA" id="ARBA00022803"/>
    </source>
</evidence>
<comment type="caution">
    <text evidence="7">The sequence shown here is derived from an EMBL/GenBank/DDBJ whole genome shotgun (WGS) entry which is preliminary data.</text>
</comment>
<dbReference type="AlphaFoldDB" id="A0AAV5S045"/>
<feature type="domain" description="SGTA homodimerisation" evidence="6">
    <location>
        <begin position="4"/>
        <end position="69"/>
    </location>
</feature>
<dbReference type="InterPro" id="IPR032374">
    <property type="entry name" value="SGTA_dimer"/>
</dbReference>
<dbReference type="Gene3D" id="1.20.5.420">
    <property type="entry name" value="Immunoglobulin FC, subunit C"/>
    <property type="match status" value="1"/>
</dbReference>
<dbReference type="FunFam" id="1.25.40.10:FF:000207">
    <property type="entry name" value="Small glutamine-rich tetratricopeptide repeat-containing protein"/>
    <property type="match status" value="1"/>
</dbReference>
<keyword evidence="3 4" id="KW-0802">TPR repeat</keyword>
<dbReference type="InterPro" id="IPR011990">
    <property type="entry name" value="TPR-like_helical_dom_sf"/>
</dbReference>
<dbReference type="GO" id="GO:0016020">
    <property type="term" value="C:membrane"/>
    <property type="evidence" value="ECO:0007669"/>
    <property type="project" value="TreeGrafter"/>
</dbReference>
<evidence type="ECO:0000256" key="5">
    <source>
        <dbReference type="SAM" id="MobiDB-lite"/>
    </source>
</evidence>
<sequence length="360" mass="37878">MSYSNKEISALIVEFLSDVIQKKAVSEDNADSLNVAIDCISEAFEFDRDDTKSVVGAKSNGKTLGELLSGAGSAAASSGEAAAETVKVNIPVEDAAIKATAESLKLQGNKAMASRDFETAIEKYTEAISTLPTNAIYYANRAAAHSSLKQYDLAIEDAKSAIKIDPAYSKGYSRLGFAKYAQGKPEEALEAYKQVLDLEGDKATEVMKRDYETAKKRVEESLNVESSNQVEPASATRDAPKESDASDSGAAANPFAGGMPDLASMLGGGGLGGGLGSLLNNPQVMQAAQQMMSDPNSMSKIQSMMQNPAVRQMAESFGGSGGMPDMSEMMNNPAIRDMASNLFGGANGANQDPTAKKDEQ</sequence>
<dbReference type="PANTHER" id="PTHR45831:SF2">
    <property type="entry name" value="LD24721P"/>
    <property type="match status" value="1"/>
</dbReference>
<dbReference type="SUPFAM" id="SSF48452">
    <property type="entry name" value="TPR-like"/>
    <property type="match status" value="1"/>
</dbReference>
<dbReference type="PROSITE" id="PS50005">
    <property type="entry name" value="TPR"/>
    <property type="match status" value="3"/>
</dbReference>
<keyword evidence="8" id="KW-1185">Reference proteome</keyword>
<dbReference type="Gene3D" id="1.25.40.10">
    <property type="entry name" value="Tetratricopeptide repeat domain"/>
    <property type="match status" value="1"/>
</dbReference>
<proteinExistence type="inferred from homology"/>
<feature type="repeat" description="TPR" evidence="4">
    <location>
        <begin position="135"/>
        <end position="168"/>
    </location>
</feature>
<feature type="region of interest" description="Disordered" evidence="5">
    <location>
        <begin position="319"/>
        <end position="360"/>
    </location>
</feature>
<reference evidence="7 8" key="1">
    <citation type="journal article" date="2023" name="Elife">
        <title>Identification of key yeast species and microbe-microbe interactions impacting larval growth of Drosophila in the wild.</title>
        <authorList>
            <person name="Mure A."/>
            <person name="Sugiura Y."/>
            <person name="Maeda R."/>
            <person name="Honda K."/>
            <person name="Sakurai N."/>
            <person name="Takahashi Y."/>
            <person name="Watada M."/>
            <person name="Katoh T."/>
            <person name="Gotoh A."/>
            <person name="Gotoh Y."/>
            <person name="Taniguchi I."/>
            <person name="Nakamura K."/>
            <person name="Hayashi T."/>
            <person name="Katayama T."/>
            <person name="Uemura T."/>
            <person name="Hattori Y."/>
        </authorList>
    </citation>
    <scope>NUCLEOTIDE SEQUENCE [LARGE SCALE GENOMIC DNA]</scope>
    <source>
        <strain evidence="7 8">KH-74</strain>
    </source>
</reference>
<evidence type="ECO:0000256" key="1">
    <source>
        <dbReference type="ARBA" id="ARBA00008175"/>
    </source>
</evidence>
<evidence type="ECO:0000313" key="8">
    <source>
        <dbReference type="Proteomes" id="UP001377567"/>
    </source>
</evidence>
<protein>
    <submittedName>
        <fullName evidence="7">Sgt2 protein</fullName>
    </submittedName>
</protein>
<dbReference type="GO" id="GO:0060090">
    <property type="term" value="F:molecular adaptor activity"/>
    <property type="evidence" value="ECO:0007669"/>
    <property type="project" value="TreeGrafter"/>
</dbReference>
<dbReference type="PANTHER" id="PTHR45831">
    <property type="entry name" value="LD24721P"/>
    <property type="match status" value="1"/>
</dbReference>
<evidence type="ECO:0000313" key="7">
    <source>
        <dbReference type="EMBL" id="GMM56104.1"/>
    </source>
</evidence>
<dbReference type="EMBL" id="BTGD01000006">
    <property type="protein sequence ID" value="GMM56104.1"/>
    <property type="molecule type" value="Genomic_DNA"/>
</dbReference>
<organism evidence="7 8">
    <name type="scientific">Maudiozyma humilis</name>
    <name type="common">Sour dough yeast</name>
    <name type="synonym">Kazachstania humilis</name>
    <dbReference type="NCBI Taxonomy" id="51915"/>
    <lineage>
        <taxon>Eukaryota</taxon>
        <taxon>Fungi</taxon>
        <taxon>Dikarya</taxon>
        <taxon>Ascomycota</taxon>
        <taxon>Saccharomycotina</taxon>
        <taxon>Saccharomycetes</taxon>
        <taxon>Saccharomycetales</taxon>
        <taxon>Saccharomycetaceae</taxon>
        <taxon>Maudiozyma</taxon>
    </lineage>
</organism>
<dbReference type="Pfam" id="PF16546">
    <property type="entry name" value="SGTA_dimer"/>
    <property type="match status" value="1"/>
</dbReference>
<evidence type="ECO:0000256" key="4">
    <source>
        <dbReference type="PROSITE-ProRule" id="PRU00339"/>
    </source>
</evidence>
<dbReference type="Gene3D" id="1.10.260.100">
    <property type="match status" value="1"/>
</dbReference>
<evidence type="ECO:0000256" key="2">
    <source>
        <dbReference type="ARBA" id="ARBA00022737"/>
    </source>
</evidence>
<dbReference type="Pfam" id="PF07719">
    <property type="entry name" value="TPR_2"/>
    <property type="match status" value="1"/>
</dbReference>
<feature type="region of interest" description="Disordered" evidence="5">
    <location>
        <begin position="218"/>
        <end position="254"/>
    </location>
</feature>
<comment type="similarity">
    <text evidence="1">Belongs to the SGT family.</text>
</comment>
<dbReference type="InterPro" id="IPR019734">
    <property type="entry name" value="TPR_rpt"/>
</dbReference>
<feature type="repeat" description="TPR" evidence="4">
    <location>
        <begin position="101"/>
        <end position="134"/>
    </location>
</feature>
<dbReference type="InterPro" id="IPR013105">
    <property type="entry name" value="TPR_2"/>
</dbReference>
<dbReference type="GO" id="GO:0006620">
    <property type="term" value="P:post-translational protein targeting to endoplasmic reticulum membrane"/>
    <property type="evidence" value="ECO:0007669"/>
    <property type="project" value="TreeGrafter"/>
</dbReference>
<dbReference type="InterPro" id="IPR047150">
    <property type="entry name" value="SGT"/>
</dbReference>
<accession>A0AAV5S045</accession>
<dbReference type="GO" id="GO:0072380">
    <property type="term" value="C:TRC complex"/>
    <property type="evidence" value="ECO:0007669"/>
    <property type="project" value="TreeGrafter"/>
</dbReference>